<dbReference type="SUPFAM" id="SSF51316">
    <property type="entry name" value="Mss4-like"/>
    <property type="match status" value="1"/>
</dbReference>
<sequence length="133" mass="14666">MKPELAGRCLCGAVHYAVKDEFVYAKNCHCSRCRRATGSAFKPFAGIERDKLRVTQGDDNLLIFGGEQASHNVHCKTCGSLLFSVVRDGQFVHVTLGTLDDTPTLQPTAHIFAGSKAPWYSINDSLPQFDEFD</sequence>
<name>A0A1H1I173_9BURK</name>
<keyword evidence="2" id="KW-0479">Metal-binding</keyword>
<dbReference type="GO" id="GO:0016846">
    <property type="term" value="F:carbon-sulfur lyase activity"/>
    <property type="evidence" value="ECO:0007669"/>
    <property type="project" value="InterPro"/>
</dbReference>
<evidence type="ECO:0000256" key="2">
    <source>
        <dbReference type="ARBA" id="ARBA00022723"/>
    </source>
</evidence>
<dbReference type="InterPro" id="IPR011057">
    <property type="entry name" value="Mss4-like_sf"/>
</dbReference>
<protein>
    <submittedName>
        <fullName evidence="6">Uncharacterized conserved protein</fullName>
    </submittedName>
</protein>
<dbReference type="PANTHER" id="PTHR33337">
    <property type="entry name" value="GFA DOMAIN-CONTAINING PROTEIN"/>
    <property type="match status" value="1"/>
</dbReference>
<comment type="similarity">
    <text evidence="1">Belongs to the Gfa family.</text>
</comment>
<dbReference type="RefSeq" id="WP_074768770.1">
    <property type="nucleotide sequence ID" value="NZ_FNKP01000002.1"/>
</dbReference>
<keyword evidence="3" id="KW-0862">Zinc</keyword>
<evidence type="ECO:0000313" key="6">
    <source>
        <dbReference type="EMBL" id="SDR31329.1"/>
    </source>
</evidence>
<dbReference type="GO" id="GO:0046872">
    <property type="term" value="F:metal ion binding"/>
    <property type="evidence" value="ECO:0007669"/>
    <property type="project" value="UniProtKB-KW"/>
</dbReference>
<evidence type="ECO:0000313" key="7">
    <source>
        <dbReference type="Proteomes" id="UP000183487"/>
    </source>
</evidence>
<dbReference type="PROSITE" id="PS51891">
    <property type="entry name" value="CENP_V_GFA"/>
    <property type="match status" value="1"/>
</dbReference>
<dbReference type="InterPro" id="IPR006913">
    <property type="entry name" value="CENP-V/GFA"/>
</dbReference>
<reference evidence="7" key="1">
    <citation type="submission" date="2016-10" db="EMBL/GenBank/DDBJ databases">
        <authorList>
            <person name="Varghese N."/>
        </authorList>
    </citation>
    <scope>NUCLEOTIDE SEQUENCE [LARGE SCALE GENOMIC DNA]</scope>
    <source>
        <strain evidence="7">GAS106B</strain>
    </source>
</reference>
<dbReference type="AlphaFoldDB" id="A0A1H1I173"/>
<gene>
    <name evidence="6" type="ORF">SAMN05443245_4517</name>
</gene>
<evidence type="ECO:0000256" key="4">
    <source>
        <dbReference type="ARBA" id="ARBA00023239"/>
    </source>
</evidence>
<keyword evidence="4" id="KW-0456">Lyase</keyword>
<evidence type="ECO:0000256" key="1">
    <source>
        <dbReference type="ARBA" id="ARBA00005495"/>
    </source>
</evidence>
<evidence type="ECO:0000256" key="3">
    <source>
        <dbReference type="ARBA" id="ARBA00022833"/>
    </source>
</evidence>
<dbReference type="Gene3D" id="3.90.1590.10">
    <property type="entry name" value="glutathione-dependent formaldehyde- activating enzyme (gfa)"/>
    <property type="match status" value="1"/>
</dbReference>
<evidence type="ECO:0000259" key="5">
    <source>
        <dbReference type="PROSITE" id="PS51891"/>
    </source>
</evidence>
<feature type="domain" description="CENP-V/GFA" evidence="5">
    <location>
        <begin position="5"/>
        <end position="120"/>
    </location>
</feature>
<dbReference type="OrthoDB" id="327703at2"/>
<organism evidence="6 7">
    <name type="scientific">Paraburkholderia fungorum</name>
    <dbReference type="NCBI Taxonomy" id="134537"/>
    <lineage>
        <taxon>Bacteria</taxon>
        <taxon>Pseudomonadati</taxon>
        <taxon>Pseudomonadota</taxon>
        <taxon>Betaproteobacteria</taxon>
        <taxon>Burkholderiales</taxon>
        <taxon>Burkholderiaceae</taxon>
        <taxon>Paraburkholderia</taxon>
    </lineage>
</organism>
<dbReference type="PANTHER" id="PTHR33337:SF40">
    <property type="entry name" value="CENP-V_GFA DOMAIN-CONTAINING PROTEIN-RELATED"/>
    <property type="match status" value="1"/>
</dbReference>
<dbReference type="Proteomes" id="UP000183487">
    <property type="component" value="Unassembled WGS sequence"/>
</dbReference>
<keyword evidence="7" id="KW-1185">Reference proteome</keyword>
<dbReference type="EMBL" id="FNKP01000002">
    <property type="protein sequence ID" value="SDR31329.1"/>
    <property type="molecule type" value="Genomic_DNA"/>
</dbReference>
<accession>A0A1H1I173</accession>
<dbReference type="Pfam" id="PF04828">
    <property type="entry name" value="GFA"/>
    <property type="match status" value="1"/>
</dbReference>
<proteinExistence type="inferred from homology"/>